<sequence>MELKFYQRLNGYRPWFPDANFDFCELIRSDYNPLGKIFYASFKKFSNMNHSCPFTDSLIVDNAYADYSTLVLPIFPGHYMFKLVNYFAKKPQLNISVYFSVIEDWKNV</sequence>
<protein>
    <submittedName>
        <fullName evidence="1">Maker53</fullName>
    </submittedName>
</protein>
<dbReference type="EMBL" id="CP012524">
    <property type="protein sequence ID" value="ALC41247.1"/>
    <property type="molecule type" value="Genomic_DNA"/>
</dbReference>
<proteinExistence type="predicted"/>
<accession>A0A0M4EG05</accession>
<dbReference type="AlphaFoldDB" id="A0A0M4EG05"/>
<reference evidence="1 2" key="1">
    <citation type="submission" date="2015-08" db="EMBL/GenBank/DDBJ databases">
        <title>Ancestral chromatin configuration constrains chromatin evolution on differentiating sex chromosomes in Drosophila.</title>
        <authorList>
            <person name="Zhou Q."/>
            <person name="Bachtrog D."/>
        </authorList>
    </citation>
    <scope>NUCLEOTIDE SEQUENCE [LARGE SCALE GENOMIC DNA]</scope>
    <source>
        <tissue evidence="1">Whole larvae</tissue>
    </source>
</reference>
<evidence type="ECO:0000313" key="1">
    <source>
        <dbReference type="EMBL" id="ALC41247.1"/>
    </source>
</evidence>
<keyword evidence="2" id="KW-1185">Reference proteome</keyword>
<organism evidence="1 2">
    <name type="scientific">Drosophila busckii</name>
    <name type="common">Fruit fly</name>
    <dbReference type="NCBI Taxonomy" id="30019"/>
    <lineage>
        <taxon>Eukaryota</taxon>
        <taxon>Metazoa</taxon>
        <taxon>Ecdysozoa</taxon>
        <taxon>Arthropoda</taxon>
        <taxon>Hexapoda</taxon>
        <taxon>Insecta</taxon>
        <taxon>Pterygota</taxon>
        <taxon>Neoptera</taxon>
        <taxon>Endopterygota</taxon>
        <taxon>Diptera</taxon>
        <taxon>Brachycera</taxon>
        <taxon>Muscomorpha</taxon>
        <taxon>Ephydroidea</taxon>
        <taxon>Drosophilidae</taxon>
        <taxon>Drosophila</taxon>
    </lineage>
</organism>
<dbReference type="Proteomes" id="UP000494163">
    <property type="component" value="Chromosome 2R"/>
</dbReference>
<gene>
    <name evidence="1" type="ORF">Dbus_chr2Rg826</name>
</gene>
<dbReference type="SMART" id="SM00697">
    <property type="entry name" value="DM8"/>
    <property type="match status" value="1"/>
</dbReference>
<evidence type="ECO:0000313" key="2">
    <source>
        <dbReference type="Proteomes" id="UP000494163"/>
    </source>
</evidence>
<name>A0A0M4EG05_DROBS</name>
<dbReference type="PANTHER" id="PTHR20898:SF0">
    <property type="entry name" value="DAEDALUS ON 3-RELATED"/>
    <property type="match status" value="1"/>
</dbReference>
<dbReference type="OMA" id="ANFDFCE"/>
<dbReference type="PANTHER" id="PTHR20898">
    <property type="entry name" value="DAEDALUS ON 3-RELATED-RELATED"/>
    <property type="match status" value="1"/>
</dbReference>
<dbReference type="Pfam" id="PF06477">
    <property type="entry name" value="DUF1091"/>
    <property type="match status" value="1"/>
</dbReference>
<dbReference type="InterPro" id="IPR010512">
    <property type="entry name" value="DUF1091"/>
</dbReference>